<evidence type="ECO:0000313" key="1">
    <source>
        <dbReference type="EMBL" id="JAP12619.1"/>
    </source>
</evidence>
<proteinExistence type="predicted"/>
<dbReference type="EMBL" id="GEDG01029322">
    <property type="protein sequence ID" value="JAP12619.1"/>
    <property type="molecule type" value="Transcribed_RNA"/>
</dbReference>
<reference evidence="1" key="1">
    <citation type="submission" date="2015-12" db="EMBL/GenBank/DDBJ databases">
        <title>Gene expression during late stages of embryo sac development: a critical building block for successful pollen-pistil interactions.</title>
        <authorList>
            <person name="Liu Y."/>
            <person name="Joly V."/>
            <person name="Sabar M."/>
            <person name="Matton D.P."/>
        </authorList>
    </citation>
    <scope>NUCLEOTIDE SEQUENCE</scope>
</reference>
<accession>A0A0V0GZJ3</accession>
<organism evidence="1">
    <name type="scientific">Solanum chacoense</name>
    <name type="common">Chaco potato</name>
    <dbReference type="NCBI Taxonomy" id="4108"/>
    <lineage>
        <taxon>Eukaryota</taxon>
        <taxon>Viridiplantae</taxon>
        <taxon>Streptophyta</taxon>
        <taxon>Embryophyta</taxon>
        <taxon>Tracheophyta</taxon>
        <taxon>Spermatophyta</taxon>
        <taxon>Magnoliopsida</taxon>
        <taxon>eudicotyledons</taxon>
        <taxon>Gunneridae</taxon>
        <taxon>Pentapetalae</taxon>
        <taxon>asterids</taxon>
        <taxon>lamiids</taxon>
        <taxon>Solanales</taxon>
        <taxon>Solanaceae</taxon>
        <taxon>Solanoideae</taxon>
        <taxon>Solaneae</taxon>
        <taxon>Solanum</taxon>
    </lineage>
</organism>
<sequence length="65" mass="7494">MIGCFVGVTWPRTFAKRRMIIMLFLNESLHIKTKYINIDYHKIGRVGEGNGELFTHACFCFSIPA</sequence>
<name>A0A0V0GZJ3_SOLCH</name>
<dbReference type="AlphaFoldDB" id="A0A0V0GZJ3"/>
<feature type="non-terminal residue" evidence="1">
    <location>
        <position position="65"/>
    </location>
</feature>
<protein>
    <submittedName>
        <fullName evidence="1">Putative ovule protein</fullName>
    </submittedName>
</protein>